<dbReference type="VEuPathDB" id="GiardiaDB:QR46_1874"/>
<dbReference type="GO" id="GO:0005874">
    <property type="term" value="C:microtubule"/>
    <property type="evidence" value="ECO:0007669"/>
    <property type="project" value="UniProtKB-KW"/>
</dbReference>
<dbReference type="GO" id="GO:0001786">
    <property type="term" value="F:phosphatidylserine binding"/>
    <property type="evidence" value="ECO:0007669"/>
    <property type="project" value="TreeGrafter"/>
</dbReference>
<keyword evidence="5" id="KW-0677">Repeat</keyword>
<evidence type="ECO:0000256" key="7">
    <source>
        <dbReference type="ARBA" id="ARBA00023216"/>
    </source>
</evidence>
<dbReference type="GO" id="GO:0005886">
    <property type="term" value="C:plasma membrane"/>
    <property type="evidence" value="ECO:0007669"/>
    <property type="project" value="TreeGrafter"/>
</dbReference>
<dbReference type="PANTHER" id="PTHR10502:SF102">
    <property type="entry name" value="ANNEXIN B11"/>
    <property type="match status" value="1"/>
</dbReference>
<comment type="subcellular location">
    <subcellularLocation>
        <location evidence="1">Cytoplasm</location>
        <location evidence="1">Cytoskeleton</location>
    </subcellularLocation>
</comment>
<proteinExistence type="inferred from homology"/>
<comment type="similarity">
    <text evidence="2">Belongs to the annexin family.</text>
</comment>
<dbReference type="Gene3D" id="1.10.220.10">
    <property type="entry name" value="Annexin"/>
    <property type="match status" value="4"/>
</dbReference>
<keyword evidence="7" id="KW-0041">Annexin</keyword>
<keyword evidence="3" id="KW-0963">Cytoplasm</keyword>
<keyword evidence="6" id="KW-0206">Cytoskeleton</keyword>
<evidence type="ECO:0000256" key="6">
    <source>
        <dbReference type="ARBA" id="ARBA00023212"/>
    </source>
</evidence>
<accession>A0A132NVJ1</accession>
<organism evidence="9 10">
    <name type="scientific">Giardia duodenalis assemblage B</name>
    <dbReference type="NCBI Taxonomy" id="1394984"/>
    <lineage>
        <taxon>Eukaryota</taxon>
        <taxon>Metamonada</taxon>
        <taxon>Diplomonadida</taxon>
        <taxon>Hexamitidae</taxon>
        <taxon>Giardiinae</taxon>
        <taxon>Giardia</taxon>
    </lineage>
</organism>
<evidence type="ECO:0000256" key="8">
    <source>
        <dbReference type="ARBA" id="ARBA00025697"/>
    </source>
</evidence>
<dbReference type="PROSITE" id="PS51897">
    <property type="entry name" value="ANNEXIN_2"/>
    <property type="match status" value="4"/>
</dbReference>
<dbReference type="Proteomes" id="UP000070089">
    <property type="component" value="Unassembled WGS sequence"/>
</dbReference>
<dbReference type="PRINTS" id="PR01712">
    <property type="entry name" value="ALPHAGIARDIN"/>
</dbReference>
<dbReference type="AlphaFoldDB" id="A0A132NVJ1"/>
<comment type="function">
    <text evidence="8">Giardins are involved in parasite attachment to the intestinal mucosa and in the cytoskeletal disassembly and reassembly that marks the transition from infectious trophozoite to transmissible cyst. They may interact with other cytoskeletal proteins such as microtubules in the microribbons or crossbridges, to maintain the integrity of the ventral disk.</text>
</comment>
<evidence type="ECO:0000256" key="4">
    <source>
        <dbReference type="ARBA" id="ARBA00022701"/>
    </source>
</evidence>
<name>A0A132NVJ1_GIAIN</name>
<dbReference type="GO" id="GO:0007010">
    <property type="term" value="P:cytoskeleton organization"/>
    <property type="evidence" value="ECO:0007669"/>
    <property type="project" value="InterPro"/>
</dbReference>
<evidence type="ECO:0000313" key="10">
    <source>
        <dbReference type="Proteomes" id="UP000070089"/>
    </source>
</evidence>
<evidence type="ECO:0000256" key="1">
    <source>
        <dbReference type="ARBA" id="ARBA00004245"/>
    </source>
</evidence>
<protein>
    <submittedName>
        <fullName evidence="9">Alpha-5 giardin</fullName>
    </submittedName>
</protein>
<evidence type="ECO:0000256" key="5">
    <source>
        <dbReference type="ARBA" id="ARBA00022737"/>
    </source>
</evidence>
<evidence type="ECO:0000313" key="9">
    <source>
        <dbReference type="EMBL" id="KWX14113.1"/>
    </source>
</evidence>
<dbReference type="InterPro" id="IPR018502">
    <property type="entry name" value="Annexin_repeat"/>
</dbReference>
<dbReference type="GO" id="GO:0005509">
    <property type="term" value="F:calcium ion binding"/>
    <property type="evidence" value="ECO:0007669"/>
    <property type="project" value="InterPro"/>
</dbReference>
<dbReference type="SUPFAM" id="SSF47874">
    <property type="entry name" value="Annexin"/>
    <property type="match status" value="1"/>
</dbReference>
<keyword evidence="4" id="KW-0493">Microtubule</keyword>
<dbReference type="GO" id="GO:0005544">
    <property type="term" value="F:calcium-dependent phospholipid binding"/>
    <property type="evidence" value="ECO:0007669"/>
    <property type="project" value="InterPro"/>
</dbReference>
<dbReference type="PANTHER" id="PTHR10502">
    <property type="entry name" value="ANNEXIN"/>
    <property type="match status" value="1"/>
</dbReference>
<dbReference type="EMBL" id="JXTI01000043">
    <property type="protein sequence ID" value="KWX14113.1"/>
    <property type="molecule type" value="Genomic_DNA"/>
</dbReference>
<reference evidence="9 10" key="1">
    <citation type="journal article" date="2015" name="Mol. Biochem. Parasitol.">
        <title>Identification of polymorphic genes for use in assemblage B genotyping assays through comparative genomics of multiple assemblage B Giardia duodenalis isolates.</title>
        <authorList>
            <person name="Wielinga C."/>
            <person name="Thompson R.C."/>
            <person name="Monis P."/>
            <person name="Ryan U."/>
        </authorList>
    </citation>
    <scope>NUCLEOTIDE SEQUENCE [LARGE SCALE GENOMIC DNA]</scope>
    <source>
        <strain evidence="9 10">BAH15c1</strain>
    </source>
</reference>
<sequence>MSTVWYVRIDSCKPLQWLVEFSGQEKIMTSTVAQICSDIKAAIDKKDELRVAFIASEYSSPSRLKIAQSYEATYKTPITEAIKKSIKGGSVEDLLVNMWVSRHEHRAELINKAISGSNDEEAIRELVFLCNPEDWHETASIYNQKYQKIMQDAITKAIGNKSHWAKLVTGWMEHKREGRGSVDNDVKYLKELIDAPVTDGDALARFFSSTTPDEYTQIADKFCEEYNLSIDQALVRPLKENENDLDAYAAAHFVLHGLPVLAAQLINKACRPKNGNERSICRITTLMVDQCLAAKYAYKLYGDMGADLSRCFDDRMAPILRTLWRVTDA</sequence>
<dbReference type="InterPro" id="IPR008088">
    <property type="entry name" value="Alpha_giardin"/>
</dbReference>
<dbReference type="Pfam" id="PF22293">
    <property type="entry name" value="ANXE1_4th"/>
    <property type="match status" value="1"/>
</dbReference>
<evidence type="ECO:0000256" key="3">
    <source>
        <dbReference type="ARBA" id="ARBA00022490"/>
    </source>
</evidence>
<gene>
    <name evidence="9" type="ORF">QR46_1874</name>
</gene>
<comment type="caution">
    <text evidence="9">The sequence shown here is derived from an EMBL/GenBank/DDBJ whole genome shotgun (WGS) entry which is preliminary data.</text>
</comment>
<dbReference type="OrthoDB" id="10248678at2759"/>
<evidence type="ECO:0000256" key="2">
    <source>
        <dbReference type="ARBA" id="ARBA00007831"/>
    </source>
</evidence>
<dbReference type="GO" id="GO:0005737">
    <property type="term" value="C:cytoplasm"/>
    <property type="evidence" value="ECO:0007669"/>
    <property type="project" value="TreeGrafter"/>
</dbReference>
<dbReference type="InterPro" id="IPR037104">
    <property type="entry name" value="Annexin_sf"/>
</dbReference>